<comment type="caution">
    <text evidence="1">The sequence shown here is derived from an EMBL/GenBank/DDBJ whole genome shotgun (WGS) entry which is preliminary data.</text>
</comment>
<sequence>MELTLSGSSIVRASCFNLNMFERLFINPASDRLLYSDGLIETRVNRAEKRIVTYCEGTVITIQSPDDEAFEQELIRERDFAEEEGIKCLPIQ</sequence>
<name>A0ABQ4P137_SHECO</name>
<evidence type="ECO:0000313" key="1">
    <source>
        <dbReference type="EMBL" id="GIU40869.1"/>
    </source>
</evidence>
<protein>
    <submittedName>
        <fullName evidence="1">Uncharacterized protein</fullName>
    </submittedName>
</protein>
<dbReference type="EMBL" id="BPEU01000013">
    <property type="protein sequence ID" value="GIU40869.1"/>
    <property type="molecule type" value="Genomic_DNA"/>
</dbReference>
<keyword evidence="2" id="KW-1185">Reference proteome</keyword>
<dbReference type="Proteomes" id="UP000773469">
    <property type="component" value="Unassembled WGS sequence"/>
</dbReference>
<dbReference type="RefSeq" id="WP_220756864.1">
    <property type="nucleotide sequence ID" value="NZ_BPEU01000013.1"/>
</dbReference>
<gene>
    <name evidence="1" type="ORF">TUM3794_19800</name>
</gene>
<reference evidence="1 2" key="1">
    <citation type="submission" date="2021-05" db="EMBL/GenBank/DDBJ databases">
        <title>Molecular characterization for Shewanella algae harboring chromosomal blaOXA-55-like strains isolated from clinical and environment sample.</title>
        <authorList>
            <person name="Ohama Y."/>
            <person name="Aoki K."/>
            <person name="Harada S."/>
            <person name="Moriya K."/>
            <person name="Ishii Y."/>
            <person name="Tateda K."/>
        </authorList>
    </citation>
    <scope>NUCLEOTIDE SEQUENCE [LARGE SCALE GENOMIC DNA]</scope>
    <source>
        <strain evidence="1 2">MBTL60-118</strain>
    </source>
</reference>
<accession>A0ABQ4P137</accession>
<evidence type="ECO:0000313" key="2">
    <source>
        <dbReference type="Proteomes" id="UP000773469"/>
    </source>
</evidence>
<proteinExistence type="predicted"/>
<organism evidence="1 2">
    <name type="scientific">Shewanella colwelliana</name>
    <name type="common">Alteromonas colwelliana</name>
    <dbReference type="NCBI Taxonomy" id="23"/>
    <lineage>
        <taxon>Bacteria</taxon>
        <taxon>Pseudomonadati</taxon>
        <taxon>Pseudomonadota</taxon>
        <taxon>Gammaproteobacteria</taxon>
        <taxon>Alteromonadales</taxon>
        <taxon>Shewanellaceae</taxon>
        <taxon>Shewanella</taxon>
    </lineage>
</organism>